<dbReference type="InterPro" id="IPR000690">
    <property type="entry name" value="Matrin/U1-C_Znf_C2H2"/>
</dbReference>
<evidence type="ECO:0000256" key="13">
    <source>
        <dbReference type="ARBA" id="ARBA00023242"/>
    </source>
</evidence>
<feature type="compositionally biased region" description="Basic and acidic residues" evidence="17">
    <location>
        <begin position="586"/>
        <end position="629"/>
    </location>
</feature>
<dbReference type="CDD" id="cd12715">
    <property type="entry name" value="RRM2_MATR3"/>
    <property type="match status" value="1"/>
</dbReference>
<dbReference type="GO" id="GO:0016363">
    <property type="term" value="C:nuclear matrix"/>
    <property type="evidence" value="ECO:0007669"/>
    <property type="project" value="UniProtKB-SubCell"/>
</dbReference>
<keyword evidence="21" id="KW-1185">Reference proteome</keyword>
<feature type="compositionally biased region" description="Low complexity" evidence="17">
    <location>
        <begin position="652"/>
        <end position="662"/>
    </location>
</feature>
<dbReference type="InterPro" id="IPR034928">
    <property type="entry name" value="MATR3_RRM1"/>
</dbReference>
<evidence type="ECO:0000256" key="11">
    <source>
        <dbReference type="ARBA" id="ARBA00022884"/>
    </source>
</evidence>
<evidence type="ECO:0000256" key="4">
    <source>
        <dbReference type="ARBA" id="ARBA00022588"/>
    </source>
</evidence>
<feature type="domain" description="RRM" evidence="18">
    <location>
        <begin position="482"/>
        <end position="557"/>
    </location>
</feature>
<evidence type="ECO:0000313" key="21">
    <source>
        <dbReference type="Proteomes" id="UP000472268"/>
    </source>
</evidence>
<evidence type="ECO:0000256" key="9">
    <source>
        <dbReference type="ARBA" id="ARBA00022843"/>
    </source>
</evidence>
<dbReference type="PROSITE" id="PS50102">
    <property type="entry name" value="RRM"/>
    <property type="match status" value="2"/>
</dbReference>
<dbReference type="InterPro" id="IPR000504">
    <property type="entry name" value="RRM_dom"/>
</dbReference>
<dbReference type="FunFam" id="3.30.70.330:FF:000151">
    <property type="entry name" value="matrin-3 isoform X1"/>
    <property type="match status" value="1"/>
</dbReference>
<keyword evidence="3" id="KW-0597">Phosphoprotein</keyword>
<evidence type="ECO:0000256" key="2">
    <source>
        <dbReference type="ARBA" id="ARBA00022499"/>
    </source>
</evidence>
<keyword evidence="11 16" id="KW-0694">RNA-binding</keyword>
<evidence type="ECO:0000256" key="1">
    <source>
        <dbReference type="ARBA" id="ARBA00004109"/>
    </source>
</evidence>
<feature type="region of interest" description="Disordered" evidence="17">
    <location>
        <begin position="187"/>
        <end position="214"/>
    </location>
</feature>
<reference evidence="20" key="2">
    <citation type="submission" date="2025-08" db="UniProtKB">
        <authorList>
            <consortium name="Ensembl"/>
        </authorList>
    </citation>
    <scope>IDENTIFICATION</scope>
</reference>
<dbReference type="SMART" id="SM00451">
    <property type="entry name" value="ZnF_U1"/>
    <property type="match status" value="2"/>
</dbReference>
<evidence type="ECO:0000259" key="19">
    <source>
        <dbReference type="PROSITE" id="PS50171"/>
    </source>
</evidence>
<evidence type="ECO:0000256" key="7">
    <source>
        <dbReference type="ARBA" id="ARBA00022771"/>
    </source>
</evidence>
<feature type="compositionally biased region" description="Basic and acidic residues" evidence="17">
    <location>
        <begin position="755"/>
        <end position="768"/>
    </location>
</feature>
<evidence type="ECO:0000256" key="3">
    <source>
        <dbReference type="ARBA" id="ARBA00022553"/>
    </source>
</evidence>
<dbReference type="GO" id="GO:0003723">
    <property type="term" value="F:RNA binding"/>
    <property type="evidence" value="ECO:0007669"/>
    <property type="project" value="UniProtKB-UniRule"/>
</dbReference>
<evidence type="ECO:0000256" key="8">
    <source>
        <dbReference type="ARBA" id="ARBA00022833"/>
    </source>
</evidence>
<keyword evidence="5" id="KW-0479">Metal-binding</keyword>
<dbReference type="SMART" id="SM00360">
    <property type="entry name" value="RRM"/>
    <property type="match status" value="2"/>
</dbReference>
<dbReference type="InterPro" id="IPR034930">
    <property type="entry name" value="MATR3_RRM2"/>
</dbReference>
<keyword evidence="8" id="KW-0862">Zinc</keyword>
<sequence>MSKSFQQSSLGRDSQGHGRDLSAAGIGLLAAATQSLSMPASLGRMNQGTARLASLMNLGMSSSLNQQGAHSALSSASTSSHNLQSIFNIGSRGPLPLSSQHRGDADQASNILASFGLSARDLDELSRYPEDKITPENLPQILLQLKRRRTEEGPTLSYGRDGRSATREPPYRVPRDDWEEKRHFRRDSFDDRGPSLNPVLDYDHGSRSQESGYYDRMDYEDDRLRDGERCRDDSFFGETSHNYHKFDSEYERMGRGPGPLQERSLFEKKRGAPPSSNIEDFHGLLPKGYPHLCSICDLPVHSNKEWSQHINGASHSRRCQLLLEMGDPFMLQQSTNPAPGILGPPPPSFHLGGPAVGPRGNLGAGNGNLQGPRHMQKGRVETSRVVHIMDFQRGKNLRYQLLQLVEPFGVISNHLILNKINEAFIEMATTEDAQAAVDYYTTTPALVFGKPVRVHLSQKYKRIKKPEGKPDQKFDQKQELGRVIHLSNLPHSGYSDSAVLKLAEPYGKIKNYILMRMKSQAFIEMETREDAMAMVDHCLKKALWFQGRCVKVDLSEKYKKLVLRIPNRGIDLLKKDKSRKRSYSPDGKESPSDKKSKIDGSQKTESTTEGKEQEEKSGEDGEKDTKDDQAEQEPNMLLESEDELLVDEEEAAALLESGSSVGDETDLANLGDVASDGKKEPSDKAVKKDGNASASAAAKKKLKKVDKIEELDQENEAALENGIKNEENTEPGAESAENADDPNKDTSENADGQSDENKEDYTIPDEYRIGPYQPNVPVGIDYVIPKTGFYCKLCSLFYTNEEVAKNTHCSSLPHYQKLKKFLNKLAEERRQKKEA</sequence>
<dbReference type="Proteomes" id="UP000472268">
    <property type="component" value="Chromosome 6"/>
</dbReference>
<keyword evidence="13" id="KW-0539">Nucleus</keyword>
<evidence type="ECO:0000256" key="6">
    <source>
        <dbReference type="ARBA" id="ARBA00022737"/>
    </source>
</evidence>
<dbReference type="PANTHER" id="PTHR15592">
    <property type="entry name" value="MATRIN 3/NUCLEAR PROTEIN 220-RELATED"/>
    <property type="match status" value="1"/>
</dbReference>
<accession>A0A673SY50</accession>
<feature type="domain" description="RRM" evidence="18">
    <location>
        <begin position="384"/>
        <end position="459"/>
    </location>
</feature>
<dbReference type="GO" id="GO:0008270">
    <property type="term" value="F:zinc ion binding"/>
    <property type="evidence" value="ECO:0007669"/>
    <property type="project" value="UniProtKB-KW"/>
</dbReference>
<feature type="region of interest" description="Disordered" evidence="17">
    <location>
        <begin position="574"/>
        <end position="768"/>
    </location>
</feature>
<feature type="region of interest" description="Disordered" evidence="17">
    <location>
        <begin position="146"/>
        <end position="174"/>
    </location>
</feature>
<protein>
    <recommendedName>
        <fullName evidence="15">Matrin-3</fullName>
    </recommendedName>
</protein>
<feature type="compositionally biased region" description="Basic and acidic residues" evidence="17">
    <location>
        <begin position="160"/>
        <end position="174"/>
    </location>
</feature>
<gene>
    <name evidence="20" type="primary">MATR3</name>
</gene>
<evidence type="ECO:0000313" key="20">
    <source>
        <dbReference type="Ensembl" id="ENSSSUP00005006072.1"/>
    </source>
</evidence>
<keyword evidence="6" id="KW-0677">Repeat</keyword>
<reference evidence="20" key="3">
    <citation type="submission" date="2025-09" db="UniProtKB">
        <authorList>
            <consortium name="Ensembl"/>
        </authorList>
    </citation>
    <scope>IDENTIFICATION</scope>
</reference>
<evidence type="ECO:0000256" key="5">
    <source>
        <dbReference type="ARBA" id="ARBA00022723"/>
    </source>
</evidence>
<evidence type="ECO:0000256" key="14">
    <source>
        <dbReference type="ARBA" id="ARBA00057166"/>
    </source>
</evidence>
<keyword evidence="10" id="KW-0391">Immunity</keyword>
<dbReference type="SUPFAM" id="SSF54928">
    <property type="entry name" value="RNA-binding domain, RBD"/>
    <property type="match status" value="2"/>
</dbReference>
<evidence type="ECO:0000256" key="15">
    <source>
        <dbReference type="ARBA" id="ARBA00070116"/>
    </source>
</evidence>
<evidence type="ECO:0000256" key="12">
    <source>
        <dbReference type="ARBA" id="ARBA00022990"/>
    </source>
</evidence>
<feature type="compositionally biased region" description="Acidic residues" evidence="17">
    <location>
        <begin position="639"/>
        <end position="651"/>
    </location>
</feature>
<evidence type="ECO:0000256" key="16">
    <source>
        <dbReference type="PROSITE-ProRule" id="PRU00176"/>
    </source>
</evidence>
<dbReference type="Ensembl" id="ENSSSUT00005007020.1">
    <property type="protein sequence ID" value="ENSSSUP00005006072.1"/>
    <property type="gene ID" value="ENSSSUG00005003911.1"/>
</dbReference>
<keyword evidence="12" id="KW-0007">Acetylation</keyword>
<name>A0A673SY50_SURSU</name>
<reference evidence="20 21" key="1">
    <citation type="submission" date="2019-05" db="EMBL/GenBank/DDBJ databases">
        <title>A Chromosome-scale Meerkat (S. suricatta) Genome Assembly.</title>
        <authorList>
            <person name="Dudchenko O."/>
            <person name="Lieberman Aiden E."/>
            <person name="Tung J."/>
            <person name="Barreiro L.B."/>
            <person name="Clutton-Brock T.H."/>
        </authorList>
    </citation>
    <scope>NUCLEOTIDE SEQUENCE [LARGE SCALE GENOMIC DNA]</scope>
</reference>
<dbReference type="GO" id="GO:0045087">
    <property type="term" value="P:innate immune response"/>
    <property type="evidence" value="ECO:0007669"/>
    <property type="project" value="UniProtKB-KW"/>
</dbReference>
<evidence type="ECO:0000256" key="17">
    <source>
        <dbReference type="SAM" id="MobiDB-lite"/>
    </source>
</evidence>
<evidence type="ECO:0000256" key="10">
    <source>
        <dbReference type="ARBA" id="ARBA00022859"/>
    </source>
</evidence>
<keyword evidence="7" id="KW-0863">Zinc-finger</keyword>
<feature type="domain" description="Matrin-type" evidence="19">
    <location>
        <begin position="789"/>
        <end position="820"/>
    </location>
</feature>
<organism evidence="20 21">
    <name type="scientific">Suricata suricatta</name>
    <name type="common">Meerkat</name>
    <dbReference type="NCBI Taxonomy" id="37032"/>
    <lineage>
        <taxon>Eukaryota</taxon>
        <taxon>Metazoa</taxon>
        <taxon>Chordata</taxon>
        <taxon>Craniata</taxon>
        <taxon>Vertebrata</taxon>
        <taxon>Euteleostomi</taxon>
        <taxon>Mammalia</taxon>
        <taxon>Eutheria</taxon>
        <taxon>Laurasiatheria</taxon>
        <taxon>Carnivora</taxon>
        <taxon>Feliformia</taxon>
        <taxon>Herpestidae</taxon>
        <taxon>Suricata</taxon>
    </lineage>
</organism>
<keyword evidence="2" id="KW-1017">Isopeptide bond</keyword>
<keyword evidence="4" id="KW-0399">Innate immunity</keyword>
<dbReference type="CDD" id="cd12714">
    <property type="entry name" value="RRM1_MATR3"/>
    <property type="match status" value="1"/>
</dbReference>
<proteinExistence type="predicted"/>
<feature type="compositionally biased region" description="Basic and acidic residues" evidence="17">
    <location>
        <begin position="675"/>
        <end position="690"/>
    </location>
</feature>
<dbReference type="InterPro" id="IPR003604">
    <property type="entry name" value="Matrin/U1-like-C_Znf_C2H2"/>
</dbReference>
<dbReference type="PROSITE" id="PS50171">
    <property type="entry name" value="ZF_MATRIN"/>
    <property type="match status" value="1"/>
</dbReference>
<dbReference type="FunFam" id="3.30.70.330:FF:000149">
    <property type="entry name" value="matrin-3 isoform X2"/>
    <property type="match status" value="1"/>
</dbReference>
<dbReference type="InterPro" id="IPR035979">
    <property type="entry name" value="RBD_domain_sf"/>
</dbReference>
<dbReference type="InterPro" id="IPR012677">
    <property type="entry name" value="Nucleotide-bd_a/b_plait_sf"/>
</dbReference>
<comment type="subcellular location">
    <subcellularLocation>
        <location evidence="1">Nucleus matrix</location>
    </subcellularLocation>
</comment>
<feature type="compositionally biased region" description="Basic and acidic residues" evidence="17">
    <location>
        <begin position="201"/>
        <end position="214"/>
    </location>
</feature>
<dbReference type="Gene3D" id="3.30.70.330">
    <property type="match status" value="2"/>
</dbReference>
<keyword evidence="9" id="KW-0832">Ubl conjugation</keyword>
<evidence type="ECO:0000259" key="18">
    <source>
        <dbReference type="PROSITE" id="PS50102"/>
    </source>
</evidence>
<comment type="function">
    <text evidence="14">May play a role in transcription or may interact with other nuclear matrix proteins to form the internal fibrogranular network. In association with the SFPQ-NONO heteromer may play a role in nuclear retention of defective RNAs. Plays a role in the regulation of DNA virus-mediated innate immune response by assembling into the HDP-RNP complex, a complex that serves as a platform for IRF3 phosphorylation and subsequent innate immune response activation through the cGAS-STING pathway. Binds to N6-methyladenosine (m6A)-containing mRNAs and contributes to MYC stability by binding to m6A-containing MYC mRNAs. May bind to specific miRNA hairpins.</text>
</comment>
<dbReference type="AlphaFoldDB" id="A0A673SY50"/>